<reference evidence="2 3" key="1">
    <citation type="journal article" date="2019" name="G3 (Bethesda)">
        <title>Sequencing of a Wild Apple (Malus baccata) Genome Unravels the Differences Between Cultivated and Wild Apple Species Regarding Disease Resistance and Cold Tolerance.</title>
        <authorList>
            <person name="Chen X."/>
        </authorList>
    </citation>
    <scope>NUCLEOTIDE SEQUENCE [LARGE SCALE GENOMIC DNA]</scope>
    <source>
        <strain evidence="3">cv. Shandingzi</strain>
        <tissue evidence="2">Leaves</tissue>
    </source>
</reference>
<evidence type="ECO:0000256" key="1">
    <source>
        <dbReference type="SAM" id="MobiDB-lite"/>
    </source>
</evidence>
<proteinExistence type="predicted"/>
<comment type="caution">
    <text evidence="2">The sequence shown here is derived from an EMBL/GenBank/DDBJ whole genome shotgun (WGS) entry which is preliminary data.</text>
</comment>
<feature type="compositionally biased region" description="Low complexity" evidence="1">
    <location>
        <begin position="9"/>
        <end position="20"/>
    </location>
</feature>
<evidence type="ECO:0000313" key="3">
    <source>
        <dbReference type="Proteomes" id="UP000315295"/>
    </source>
</evidence>
<organism evidence="2 3">
    <name type="scientific">Malus baccata</name>
    <name type="common">Siberian crab apple</name>
    <name type="synonym">Pyrus baccata</name>
    <dbReference type="NCBI Taxonomy" id="106549"/>
    <lineage>
        <taxon>Eukaryota</taxon>
        <taxon>Viridiplantae</taxon>
        <taxon>Streptophyta</taxon>
        <taxon>Embryophyta</taxon>
        <taxon>Tracheophyta</taxon>
        <taxon>Spermatophyta</taxon>
        <taxon>Magnoliopsida</taxon>
        <taxon>eudicotyledons</taxon>
        <taxon>Gunneridae</taxon>
        <taxon>Pentapetalae</taxon>
        <taxon>rosids</taxon>
        <taxon>fabids</taxon>
        <taxon>Rosales</taxon>
        <taxon>Rosaceae</taxon>
        <taxon>Amygdaloideae</taxon>
        <taxon>Maleae</taxon>
        <taxon>Malus</taxon>
    </lineage>
</organism>
<protein>
    <submittedName>
        <fullName evidence="2">Uncharacterized protein</fullName>
    </submittedName>
</protein>
<evidence type="ECO:0000313" key="2">
    <source>
        <dbReference type="EMBL" id="TQE05507.1"/>
    </source>
</evidence>
<dbReference type="Proteomes" id="UP000315295">
    <property type="component" value="Unassembled WGS sequence"/>
</dbReference>
<keyword evidence="3" id="KW-1185">Reference proteome</keyword>
<gene>
    <name evidence="2" type="ORF">C1H46_008932</name>
</gene>
<sequence>MSMKSRTETPSPTYSPWSTPSTIEFSSISVNNSRSWRKGKKNQRKLGVAILSMA</sequence>
<name>A0A540N374_MALBA</name>
<dbReference type="EMBL" id="VIEB01000121">
    <property type="protein sequence ID" value="TQE05507.1"/>
    <property type="molecule type" value="Genomic_DNA"/>
</dbReference>
<dbReference type="AlphaFoldDB" id="A0A540N374"/>
<accession>A0A540N374</accession>
<feature type="region of interest" description="Disordered" evidence="1">
    <location>
        <begin position="1"/>
        <end position="20"/>
    </location>
</feature>